<keyword evidence="2" id="KW-0378">Hydrolase</keyword>
<dbReference type="Proteomes" id="UP000603641">
    <property type="component" value="Unassembled WGS sequence"/>
</dbReference>
<dbReference type="SUPFAM" id="SSF49785">
    <property type="entry name" value="Galactose-binding domain-like"/>
    <property type="match status" value="1"/>
</dbReference>
<reference evidence="4 5" key="1">
    <citation type="submission" date="2020-08" db="EMBL/GenBank/DDBJ databases">
        <title>A Genomic Blueprint of the Chicken Gut Microbiome.</title>
        <authorList>
            <person name="Gilroy R."/>
            <person name="Ravi A."/>
            <person name="Getino M."/>
            <person name="Pursley I."/>
            <person name="Horton D.L."/>
            <person name="Alikhan N.-F."/>
            <person name="Baker D."/>
            <person name="Gharbi K."/>
            <person name="Hall N."/>
            <person name="Watson M."/>
            <person name="Adriaenssens E.M."/>
            <person name="Foster-Nyarko E."/>
            <person name="Jarju S."/>
            <person name="Secka A."/>
            <person name="Antonio M."/>
            <person name="Oren A."/>
            <person name="Chaudhuri R."/>
            <person name="La Ragione R.M."/>
            <person name="Hildebrand F."/>
            <person name="Pallen M.J."/>
        </authorList>
    </citation>
    <scope>NUCLEOTIDE SEQUENCE [LARGE SCALE GENOMIC DNA]</scope>
    <source>
        <strain evidence="4 5">Sa2CUA10</strain>
    </source>
</reference>
<dbReference type="InterPro" id="IPR002884">
    <property type="entry name" value="P_dom"/>
</dbReference>
<sequence length="235" mass="24868">MIHSCVCHTLKCLKYGQAVVLLIGNRQIPFIFQGINGNCVVGITSGNQVLALDCRCITAVICSRTAVNINRFSNPNVITIPDSGAATPYPSTINVSGLSGTVANVTVTLRNLTHSYLADLQILLVGPQGQNVILMSTVGGFSPGVVNATYTFSDAAVNSMTEDAIPPSGIYKPSTTLPVTALPGAPGLPYGTVLSVFNGTNPNGAWRLYVYDQFAQDQGAINRGWELTITTRESF</sequence>
<dbReference type="Pfam" id="PF01483">
    <property type="entry name" value="P_proprotein"/>
    <property type="match status" value="1"/>
</dbReference>
<evidence type="ECO:0000259" key="3">
    <source>
        <dbReference type="PROSITE" id="PS51829"/>
    </source>
</evidence>
<dbReference type="Gene3D" id="2.60.120.260">
    <property type="entry name" value="Galactose-binding domain-like"/>
    <property type="match status" value="1"/>
</dbReference>
<gene>
    <name evidence="4" type="ORF">H9648_14200</name>
</gene>
<dbReference type="PROSITE" id="PS51829">
    <property type="entry name" value="P_HOMO_B"/>
    <property type="match status" value="1"/>
</dbReference>
<organism evidence="4 5">
    <name type="scientific">Fictibacillus norfolkensis</name>
    <dbReference type="NCBI Taxonomy" id="2762233"/>
    <lineage>
        <taxon>Bacteria</taxon>
        <taxon>Bacillati</taxon>
        <taxon>Bacillota</taxon>
        <taxon>Bacilli</taxon>
        <taxon>Bacillales</taxon>
        <taxon>Fictibacillaceae</taxon>
        <taxon>Fictibacillus</taxon>
    </lineage>
</organism>
<protein>
    <submittedName>
        <fullName evidence="4">Proprotein convertase P-domain-containing protein</fullName>
    </submittedName>
</protein>
<dbReference type="RefSeq" id="WP_191754460.1">
    <property type="nucleotide sequence ID" value="NZ_JACSQM010000006.1"/>
</dbReference>
<evidence type="ECO:0000313" key="5">
    <source>
        <dbReference type="Proteomes" id="UP000603641"/>
    </source>
</evidence>
<comment type="caution">
    <text evidence="4">The sequence shown here is derived from an EMBL/GenBank/DDBJ whole genome shotgun (WGS) entry which is preliminary data.</text>
</comment>
<dbReference type="InterPro" id="IPR008979">
    <property type="entry name" value="Galactose-bd-like_sf"/>
</dbReference>
<feature type="domain" description="P/Homo B" evidence="3">
    <location>
        <begin position="67"/>
        <end position="235"/>
    </location>
</feature>
<dbReference type="EMBL" id="JACSQM010000006">
    <property type="protein sequence ID" value="MBD7965210.1"/>
    <property type="molecule type" value="Genomic_DNA"/>
</dbReference>
<accession>A0ABR8SNY4</accession>
<name>A0ABR8SNY4_9BACL</name>
<keyword evidence="1" id="KW-0645">Protease</keyword>
<proteinExistence type="predicted"/>
<evidence type="ECO:0000256" key="1">
    <source>
        <dbReference type="ARBA" id="ARBA00022670"/>
    </source>
</evidence>
<evidence type="ECO:0000313" key="4">
    <source>
        <dbReference type="EMBL" id="MBD7965210.1"/>
    </source>
</evidence>
<evidence type="ECO:0000256" key="2">
    <source>
        <dbReference type="ARBA" id="ARBA00022801"/>
    </source>
</evidence>
<keyword evidence="5" id="KW-1185">Reference proteome</keyword>